<dbReference type="EMBL" id="OU015568">
    <property type="protein sequence ID" value="CAG5083936.1"/>
    <property type="molecule type" value="Genomic_DNA"/>
</dbReference>
<dbReference type="Gene3D" id="3.40.30.10">
    <property type="entry name" value="Glutaredoxin"/>
    <property type="match status" value="1"/>
</dbReference>
<feature type="chain" id="PRO_5046726344" evidence="1">
    <location>
        <begin position="19"/>
        <end position="138"/>
    </location>
</feature>
<keyword evidence="3" id="KW-1185">Reference proteome</keyword>
<sequence length="138" mass="15896">MKFLAVFLSLIAAKETLIEIEGIPSVEEWEAVLDQHEVVIAGYSYCFFAKNTIKKLDELKIDYAWLQMDKQKASSGKWYNFMKDYTGTGKINIFMNGEAAFTSEIALKKSLMMKLLLNMSLLIELQLSNRRTKINRLN</sequence>
<evidence type="ECO:0000313" key="3">
    <source>
        <dbReference type="Proteomes" id="UP001158576"/>
    </source>
</evidence>
<name>A0ABN7RQZ4_OIKDI</name>
<reference evidence="2 3" key="1">
    <citation type="submission" date="2021-04" db="EMBL/GenBank/DDBJ databases">
        <authorList>
            <person name="Bliznina A."/>
        </authorList>
    </citation>
    <scope>NUCLEOTIDE SEQUENCE [LARGE SCALE GENOMIC DNA]</scope>
</reference>
<proteinExistence type="predicted"/>
<gene>
    <name evidence="2" type="ORF">OKIOD_LOCUS2062</name>
</gene>
<accession>A0ABN7RQZ4</accession>
<evidence type="ECO:0000313" key="2">
    <source>
        <dbReference type="EMBL" id="CAG5083936.1"/>
    </source>
</evidence>
<dbReference type="Proteomes" id="UP001158576">
    <property type="component" value="Chromosome PAR"/>
</dbReference>
<evidence type="ECO:0000256" key="1">
    <source>
        <dbReference type="SAM" id="SignalP"/>
    </source>
</evidence>
<protein>
    <submittedName>
        <fullName evidence="2">Oidioi.mRNA.OKI2018_I69.PAR.g10504.t1.cds</fullName>
    </submittedName>
</protein>
<feature type="signal peptide" evidence="1">
    <location>
        <begin position="1"/>
        <end position="18"/>
    </location>
</feature>
<organism evidence="2 3">
    <name type="scientific">Oikopleura dioica</name>
    <name type="common">Tunicate</name>
    <dbReference type="NCBI Taxonomy" id="34765"/>
    <lineage>
        <taxon>Eukaryota</taxon>
        <taxon>Metazoa</taxon>
        <taxon>Chordata</taxon>
        <taxon>Tunicata</taxon>
        <taxon>Appendicularia</taxon>
        <taxon>Copelata</taxon>
        <taxon>Oikopleuridae</taxon>
        <taxon>Oikopleura</taxon>
    </lineage>
</organism>
<keyword evidence="1" id="KW-0732">Signal</keyword>